<evidence type="ECO:0000256" key="1">
    <source>
        <dbReference type="SAM" id="MobiDB-lite"/>
    </source>
</evidence>
<proteinExistence type="predicted"/>
<accession>A0A917WYD7</accession>
<dbReference type="Proteomes" id="UP000642070">
    <property type="component" value="Unassembled WGS sequence"/>
</dbReference>
<protein>
    <submittedName>
        <fullName evidence="2">Uncharacterized protein</fullName>
    </submittedName>
</protein>
<feature type="region of interest" description="Disordered" evidence="1">
    <location>
        <begin position="278"/>
        <end position="302"/>
    </location>
</feature>
<dbReference type="AlphaFoldDB" id="A0A917WYD7"/>
<reference evidence="2" key="1">
    <citation type="journal article" date="2014" name="Int. J. Syst. Evol. Microbiol.">
        <title>Complete genome sequence of Corynebacterium casei LMG S-19264T (=DSM 44701T), isolated from a smear-ripened cheese.</title>
        <authorList>
            <consortium name="US DOE Joint Genome Institute (JGI-PGF)"/>
            <person name="Walter F."/>
            <person name="Albersmeier A."/>
            <person name="Kalinowski J."/>
            <person name="Ruckert C."/>
        </authorList>
    </citation>
    <scope>NUCLEOTIDE SEQUENCE</scope>
    <source>
        <strain evidence="2">JCM 19831</strain>
    </source>
</reference>
<sequence>MPPLLTALIDDAAVFPPGSAALADAVPAHDGHRASWYAPLVGPLLLPVADLGDPALAGHAHGLGVIGEPGAIERALSAPDGLGAVDVRQIESPVAKRGEDPGPGIKRLAALVRACAEPWEWYFEVPLTWGLMSALDELADLRAEGLRAAAKFRTGGLAAELFPTPVELAAVICACRDRELPFKLTAGLHNAVRHTDAETGLVHHGFLNVLAAVLAAADGAEPADLSIILGGTDAFPLAEAARVALGRPRPLWAGFGSCSVQDPVADLTALGLLRRPKEHGPTGLTAVGPNADLRADREEGQR</sequence>
<evidence type="ECO:0000313" key="3">
    <source>
        <dbReference type="Proteomes" id="UP000642070"/>
    </source>
</evidence>
<organism evidence="2 3">
    <name type="scientific">Dactylosporangium sucinum</name>
    <dbReference type="NCBI Taxonomy" id="1424081"/>
    <lineage>
        <taxon>Bacteria</taxon>
        <taxon>Bacillati</taxon>
        <taxon>Actinomycetota</taxon>
        <taxon>Actinomycetes</taxon>
        <taxon>Micromonosporales</taxon>
        <taxon>Micromonosporaceae</taxon>
        <taxon>Dactylosporangium</taxon>
    </lineage>
</organism>
<feature type="compositionally biased region" description="Basic and acidic residues" evidence="1">
    <location>
        <begin position="293"/>
        <end position="302"/>
    </location>
</feature>
<reference evidence="2" key="2">
    <citation type="submission" date="2020-09" db="EMBL/GenBank/DDBJ databases">
        <authorList>
            <person name="Sun Q."/>
            <person name="Ohkuma M."/>
        </authorList>
    </citation>
    <scope>NUCLEOTIDE SEQUENCE</scope>
    <source>
        <strain evidence="2">JCM 19831</strain>
    </source>
</reference>
<gene>
    <name evidence="2" type="ORF">GCM10007977_046290</name>
</gene>
<comment type="caution">
    <text evidence="2">The sequence shown here is derived from an EMBL/GenBank/DDBJ whole genome shotgun (WGS) entry which is preliminary data.</text>
</comment>
<dbReference type="EMBL" id="BMPI01000022">
    <property type="protein sequence ID" value="GGM39630.1"/>
    <property type="molecule type" value="Genomic_DNA"/>
</dbReference>
<evidence type="ECO:0000313" key="2">
    <source>
        <dbReference type="EMBL" id="GGM39630.1"/>
    </source>
</evidence>
<name>A0A917WYD7_9ACTN</name>
<keyword evidence="3" id="KW-1185">Reference proteome</keyword>